<evidence type="ECO:0000313" key="4">
    <source>
        <dbReference type="Proteomes" id="UP001172684"/>
    </source>
</evidence>
<dbReference type="Proteomes" id="UP001172684">
    <property type="component" value="Unassembled WGS sequence"/>
</dbReference>
<name>A0ABQ9NM88_9PEZI</name>
<sequence>MAEPDGRGNRAVDLTKVDWSRPQAREALRAASKFLEWQQEYPSMSAITLKPFQYKELRAGSEREIRLLKLLPGETDFIRVRIVHACLGGAPDTAPDYEALSYCWGNPTDERPIFLDQGLGQRWKLMVRENLFSALKRLRLRSKERTLWVDAVCINQADTPERNAQVAMMRDIYQKSRRVVIWLGEASETSDEALALIPKLNHAKELDSRENIEANLWAMEGDRGGLPDAHKKLWYDLFDVLKRDWFYRAWIVQELAVSPRATVLCGDVEFEWNSLVNAITYLVEAGGLGLTLGLNALQQLQILDYRRQRYQEGQSIDILPVLLQNRKALASNPRDHIFAFNGFFETGSFGHALTMATYEVDCNRIYIEVAQKLLRRYKNLDIFTIPRTGHSRLHGLPTWVPDWSAGDLTEAFLWRYIHPDFTPEQRAVYRASADSDYIPVFNEAGSKLKLYGWKVDEVNTTGPTYDCPSDHVILGDYKKMFRQVIREQKIFSSWDYVSGVFKMGSTCPTGEAPQDVYWQTLLGGCLYGFDMETMRYNYSLWHSSMLGFRVLQLLRLDRVWLLYTWMVLKGLFFWLFVGIFQFISLLRFLEVQPGDNTFARLATHWAYRRLMRTDEGLIGLAPSLTQPGDVVALCQGGKLPLILRRKGKDWELIGDCYVHGLMDGKLWEMLEGHIKAEGKLWKTYQGKCQRREFWLV</sequence>
<dbReference type="Pfam" id="PF26639">
    <property type="entry name" value="Het-6_barrel"/>
    <property type="match status" value="1"/>
</dbReference>
<keyword evidence="1" id="KW-0472">Membrane</keyword>
<evidence type="ECO:0000256" key="1">
    <source>
        <dbReference type="SAM" id="Phobius"/>
    </source>
</evidence>
<keyword evidence="4" id="KW-1185">Reference proteome</keyword>
<reference evidence="3" key="1">
    <citation type="submission" date="2022-10" db="EMBL/GenBank/DDBJ databases">
        <title>Culturing micro-colonial fungi from biological soil crusts in the Mojave desert and describing Neophaeococcomyces mojavensis, and introducing the new genera and species Taxawa tesnikishii.</title>
        <authorList>
            <person name="Kurbessoian T."/>
            <person name="Stajich J.E."/>
        </authorList>
    </citation>
    <scope>NUCLEOTIDE SEQUENCE</scope>
    <source>
        <strain evidence="3">TK_1</strain>
    </source>
</reference>
<dbReference type="InterPro" id="IPR052895">
    <property type="entry name" value="HetReg/Transcr_Mod"/>
</dbReference>
<protein>
    <recommendedName>
        <fullName evidence="2">Heterokaryon incompatibility domain-containing protein</fullName>
    </recommendedName>
</protein>
<proteinExistence type="predicted"/>
<dbReference type="PANTHER" id="PTHR24148">
    <property type="entry name" value="ANKYRIN REPEAT DOMAIN-CONTAINING PROTEIN 39 HOMOLOG-RELATED"/>
    <property type="match status" value="1"/>
</dbReference>
<keyword evidence="1" id="KW-0812">Transmembrane</keyword>
<keyword evidence="1" id="KW-1133">Transmembrane helix</keyword>
<evidence type="ECO:0000313" key="3">
    <source>
        <dbReference type="EMBL" id="KAJ9656036.1"/>
    </source>
</evidence>
<accession>A0ABQ9NM88</accession>
<evidence type="ECO:0000259" key="2">
    <source>
        <dbReference type="Pfam" id="PF06985"/>
    </source>
</evidence>
<feature type="transmembrane region" description="Helical" evidence="1">
    <location>
        <begin position="560"/>
        <end position="583"/>
    </location>
</feature>
<organism evidence="3 4">
    <name type="scientific">Coniosporium apollinis</name>
    <dbReference type="NCBI Taxonomy" id="61459"/>
    <lineage>
        <taxon>Eukaryota</taxon>
        <taxon>Fungi</taxon>
        <taxon>Dikarya</taxon>
        <taxon>Ascomycota</taxon>
        <taxon>Pezizomycotina</taxon>
        <taxon>Dothideomycetes</taxon>
        <taxon>Dothideomycetes incertae sedis</taxon>
        <taxon>Coniosporium</taxon>
    </lineage>
</organism>
<dbReference type="InterPro" id="IPR010730">
    <property type="entry name" value="HET"/>
</dbReference>
<feature type="domain" description="Heterokaryon incompatibility" evidence="2">
    <location>
        <begin position="97"/>
        <end position="254"/>
    </location>
</feature>
<comment type="caution">
    <text evidence="3">The sequence shown here is derived from an EMBL/GenBank/DDBJ whole genome shotgun (WGS) entry which is preliminary data.</text>
</comment>
<gene>
    <name evidence="3" type="ORF">H2201_008662</name>
</gene>
<dbReference type="EMBL" id="JAPDRL010000140">
    <property type="protein sequence ID" value="KAJ9656036.1"/>
    <property type="molecule type" value="Genomic_DNA"/>
</dbReference>
<dbReference type="Pfam" id="PF06985">
    <property type="entry name" value="HET"/>
    <property type="match status" value="1"/>
</dbReference>
<dbReference type="PANTHER" id="PTHR24148:SF64">
    <property type="entry name" value="HETEROKARYON INCOMPATIBILITY DOMAIN-CONTAINING PROTEIN"/>
    <property type="match status" value="1"/>
</dbReference>